<protein>
    <recommendedName>
        <fullName evidence="2">NERD domain-containing protein</fullName>
    </recommendedName>
</protein>
<dbReference type="Pfam" id="PF08378">
    <property type="entry name" value="NERD"/>
    <property type="match status" value="1"/>
</dbReference>
<dbReference type="InterPro" id="IPR011528">
    <property type="entry name" value="NERD"/>
</dbReference>
<proteinExistence type="predicted"/>
<reference evidence="3 4" key="1">
    <citation type="submission" date="2017-05" db="EMBL/GenBank/DDBJ databases">
        <title>Complete genome sequence of Streptomyces sp. SCSIO 03032 revealed the diverse biosynthetic pathways for its bioactive secondary metabolites.</title>
        <authorList>
            <person name="Ma L."/>
            <person name="Zhu Y."/>
            <person name="Zhang W."/>
            <person name="Zhang G."/>
            <person name="Tian X."/>
            <person name="Zhang S."/>
            <person name="Zhang C."/>
        </authorList>
    </citation>
    <scope>NUCLEOTIDE SEQUENCE [LARGE SCALE GENOMIC DNA]</scope>
    <source>
        <strain evidence="3 4">SCSIO 03032</strain>
    </source>
</reference>
<evidence type="ECO:0000259" key="2">
    <source>
        <dbReference type="Pfam" id="PF08378"/>
    </source>
</evidence>
<gene>
    <name evidence="3" type="ORF">CAG99_26535</name>
</gene>
<dbReference type="Proteomes" id="UP000194218">
    <property type="component" value="Chromosome"/>
</dbReference>
<feature type="region of interest" description="Disordered" evidence="1">
    <location>
        <begin position="1"/>
        <end position="28"/>
    </location>
</feature>
<name>A0A1W7D4I7_9ACTN</name>
<keyword evidence="4" id="KW-1185">Reference proteome</keyword>
<dbReference type="KEGG" id="smao:CAG99_26535"/>
<organism evidence="3 4">
    <name type="scientific">Streptomyces marincola</name>
    <dbReference type="NCBI Taxonomy" id="2878388"/>
    <lineage>
        <taxon>Bacteria</taxon>
        <taxon>Bacillati</taxon>
        <taxon>Actinomycetota</taxon>
        <taxon>Actinomycetes</taxon>
        <taxon>Kitasatosporales</taxon>
        <taxon>Streptomycetaceae</taxon>
        <taxon>Streptomyces</taxon>
    </lineage>
</organism>
<evidence type="ECO:0000256" key="1">
    <source>
        <dbReference type="SAM" id="MobiDB-lite"/>
    </source>
</evidence>
<dbReference type="EMBL" id="CP021121">
    <property type="protein sequence ID" value="ARQ71915.1"/>
    <property type="molecule type" value="Genomic_DNA"/>
</dbReference>
<dbReference type="RefSeq" id="WP_086161751.1">
    <property type="nucleotide sequence ID" value="NZ_CP021121.1"/>
</dbReference>
<feature type="domain" description="NERD" evidence="2">
    <location>
        <begin position="69"/>
        <end position="169"/>
    </location>
</feature>
<evidence type="ECO:0000313" key="4">
    <source>
        <dbReference type="Proteomes" id="UP000194218"/>
    </source>
</evidence>
<evidence type="ECO:0000313" key="3">
    <source>
        <dbReference type="EMBL" id="ARQ71915.1"/>
    </source>
</evidence>
<accession>A0A1W7D4I7</accession>
<dbReference type="AlphaFoldDB" id="A0A1W7D4I7"/>
<dbReference type="OrthoDB" id="5793358at2"/>
<sequence length="224" mass="23670">MDHPEHRGHPPARGGSLWLHPDDDLAPNRPGETLHGRVAALPAGRLRAARDRLLRRSADADALRAALRAQQRAGAVLDGFGPAGWRVLHSVPLPGGADLPHLAIGPGGVFAIRSVPLDGTRVAVDEDFVRVDGRRAEPHVRLSRRAATRAAHALGRARGHPVGVRAVLVCVAAVRITVGEQPRDVDVLDEVALAGLCGRGGVLTPAGVEALHSAARDRGTWRYA</sequence>